<dbReference type="Proteomes" id="UP000092993">
    <property type="component" value="Unassembled WGS sequence"/>
</dbReference>
<name>A0A1C7LPY4_GRIFR</name>
<feature type="compositionally biased region" description="Polar residues" evidence="1">
    <location>
        <begin position="34"/>
        <end position="43"/>
    </location>
</feature>
<comment type="caution">
    <text evidence="2">The sequence shown here is derived from an EMBL/GenBank/DDBJ whole genome shotgun (WGS) entry which is preliminary data.</text>
</comment>
<dbReference type="AlphaFoldDB" id="A0A1C7LPY4"/>
<evidence type="ECO:0000313" key="3">
    <source>
        <dbReference type="Proteomes" id="UP000092993"/>
    </source>
</evidence>
<dbReference type="EMBL" id="LUGG01000027">
    <property type="protein sequence ID" value="OBZ66773.1"/>
    <property type="molecule type" value="Genomic_DNA"/>
</dbReference>
<accession>A0A1C7LPY4</accession>
<reference evidence="2 3" key="1">
    <citation type="submission" date="2016-03" db="EMBL/GenBank/DDBJ databases">
        <title>Whole genome sequencing of Grifola frondosa 9006-11.</title>
        <authorList>
            <person name="Min B."/>
            <person name="Park H."/>
            <person name="Kim J.-G."/>
            <person name="Cho H."/>
            <person name="Oh Y.-L."/>
            <person name="Kong W.-S."/>
            <person name="Choi I.-G."/>
        </authorList>
    </citation>
    <scope>NUCLEOTIDE SEQUENCE [LARGE SCALE GENOMIC DNA]</scope>
    <source>
        <strain evidence="2 3">9006-11</strain>
    </source>
</reference>
<keyword evidence="3" id="KW-1185">Reference proteome</keyword>
<evidence type="ECO:0000313" key="2">
    <source>
        <dbReference type="EMBL" id="OBZ66773.1"/>
    </source>
</evidence>
<gene>
    <name evidence="2" type="ORF">A0H81_13244</name>
</gene>
<evidence type="ECO:0000256" key="1">
    <source>
        <dbReference type="SAM" id="MobiDB-lite"/>
    </source>
</evidence>
<feature type="region of interest" description="Disordered" evidence="1">
    <location>
        <begin position="17"/>
        <end position="44"/>
    </location>
</feature>
<sequence>MSRHIVLSTHAFHSHIPPLLEAKPSANDGPSGVTKPNFTSSGRTRVRANASISEGQWTGAQRREFRQAVFVVDKLARIRPGYA</sequence>
<protein>
    <submittedName>
        <fullName evidence="2">Uncharacterized protein</fullName>
    </submittedName>
</protein>
<organism evidence="2 3">
    <name type="scientific">Grifola frondosa</name>
    <name type="common">Maitake</name>
    <name type="synonym">Polyporus frondosus</name>
    <dbReference type="NCBI Taxonomy" id="5627"/>
    <lineage>
        <taxon>Eukaryota</taxon>
        <taxon>Fungi</taxon>
        <taxon>Dikarya</taxon>
        <taxon>Basidiomycota</taxon>
        <taxon>Agaricomycotina</taxon>
        <taxon>Agaricomycetes</taxon>
        <taxon>Polyporales</taxon>
        <taxon>Grifolaceae</taxon>
        <taxon>Grifola</taxon>
    </lineage>
</organism>
<proteinExistence type="predicted"/>